<keyword evidence="1" id="KW-0812">Transmembrane</keyword>
<feature type="transmembrane region" description="Helical" evidence="1">
    <location>
        <begin position="6"/>
        <end position="27"/>
    </location>
</feature>
<comment type="caution">
    <text evidence="2">The sequence shown here is derived from an EMBL/GenBank/DDBJ whole genome shotgun (WGS) entry which is preliminary data.</text>
</comment>
<protein>
    <submittedName>
        <fullName evidence="2">Uncharacterized protein</fullName>
    </submittedName>
</protein>
<dbReference type="EMBL" id="LILB01000001">
    <property type="protein sequence ID" value="KOO52176.1"/>
    <property type="molecule type" value="Genomic_DNA"/>
</dbReference>
<dbReference type="PATRIC" id="fig|263475.3.peg.1885"/>
<evidence type="ECO:0000313" key="3">
    <source>
        <dbReference type="Proteomes" id="UP000036867"/>
    </source>
</evidence>
<name>A0A0M0LMF2_9BACL</name>
<keyword evidence="3" id="KW-1185">Reference proteome</keyword>
<accession>A0A0M0LMF2</accession>
<feature type="transmembrane region" description="Helical" evidence="1">
    <location>
        <begin position="39"/>
        <end position="57"/>
    </location>
</feature>
<keyword evidence="1" id="KW-0472">Membrane</keyword>
<proteinExistence type="predicted"/>
<organism evidence="2 3">
    <name type="scientific">Viridibacillus arvi</name>
    <dbReference type="NCBI Taxonomy" id="263475"/>
    <lineage>
        <taxon>Bacteria</taxon>
        <taxon>Bacillati</taxon>
        <taxon>Bacillota</taxon>
        <taxon>Bacilli</taxon>
        <taxon>Bacillales</taxon>
        <taxon>Caryophanaceae</taxon>
        <taxon>Viridibacillus</taxon>
    </lineage>
</organism>
<sequence length="75" mass="8945">MSDWQSNINTFTNIFIFLFLIQYIFSFFKQKHILTNRKILANCTILSLLVIFSLPLLDVVEIELDFIIDFPFRNP</sequence>
<evidence type="ECO:0000256" key="1">
    <source>
        <dbReference type="SAM" id="Phobius"/>
    </source>
</evidence>
<gene>
    <name evidence="2" type="ORF">AMD00_07155</name>
</gene>
<dbReference type="AlphaFoldDB" id="A0A0M0LMF2"/>
<keyword evidence="1" id="KW-1133">Transmembrane helix</keyword>
<evidence type="ECO:0000313" key="2">
    <source>
        <dbReference type="EMBL" id="KOO52176.1"/>
    </source>
</evidence>
<reference evidence="3" key="1">
    <citation type="submission" date="2015-08" db="EMBL/GenBank/DDBJ databases">
        <title>Fjat-10028 dsm 16317.</title>
        <authorList>
            <person name="Liu B."/>
            <person name="Wang J."/>
            <person name="Zhu Y."/>
            <person name="Liu G."/>
            <person name="Chen Q."/>
            <person name="Chen Z."/>
            <person name="Lan J."/>
            <person name="Che J."/>
            <person name="Ge C."/>
            <person name="Shi H."/>
            <person name="Pan Z."/>
            <person name="Liu X."/>
        </authorList>
    </citation>
    <scope>NUCLEOTIDE SEQUENCE [LARGE SCALE GENOMIC DNA]</scope>
    <source>
        <strain evidence="3">DSM 16317</strain>
    </source>
</reference>
<dbReference type="STRING" id="263475.AMD00_07155"/>
<dbReference type="Proteomes" id="UP000036867">
    <property type="component" value="Unassembled WGS sequence"/>
</dbReference>